<protein>
    <submittedName>
        <fullName evidence="5">Phage tail sheath C-terminal domain-containing protein</fullName>
    </submittedName>
</protein>
<dbReference type="InterPro" id="IPR020287">
    <property type="entry name" value="Tail_sheath_C"/>
</dbReference>
<sequence>MAGGFWETQNKVRPGAYVNFETNALVATGLDSRGAEVVPIKADWGETGKFIKVSPNTKFKEKFGKSLDELIPIREAFKGTGEVIVYNLNGKGEKAKATNGTFTVTAIHGGSDGNKIVVMVAPELEGGATVKTFFDGNPVDSQEVISSVELKPNAYVAFSGELPTSETTLTLKDGTTVAATNESYSDLAAGLDSQRFKTIAIGTDDDSIKLLFSLKIKQWREQEGKNVTFVTNDYKAADHEGVVSVLNGVMLDGGEELAAKESVYWYGAAYANATTNSLTYAEYPGAIDCERLSHDEIVKSLQEGHIVYTYNEGADGVDKVVVEQDINTFRSFTPIKNQDFRKNKIVRQMDIVSNNVQHIYSRFFIGKVDNDDNGRNLFKGQIMTVILDPLVRRGAIEPYDPDDIHLQQGAEKDAVLASMGLKFNDAMEKLYMTVECK</sequence>
<dbReference type="Gene3D" id="3.30.360.90">
    <property type="match status" value="1"/>
</dbReference>
<name>A0AAW6SUV2_9BACI</name>
<dbReference type="Gene3D" id="3.30.1370.220">
    <property type="match status" value="1"/>
</dbReference>
<dbReference type="Gene3D" id="3.40.50.11790">
    <property type="match status" value="1"/>
</dbReference>
<feature type="domain" description="Tail sheath protein C-terminal" evidence="3">
    <location>
        <begin position="336"/>
        <end position="436"/>
    </location>
</feature>
<comment type="caution">
    <text evidence="5">The sequence shown here is derived from an EMBL/GenBank/DDBJ whole genome shotgun (WGS) entry which is preliminary data.</text>
</comment>
<dbReference type="Pfam" id="PF04984">
    <property type="entry name" value="Phage_sheath_1"/>
    <property type="match status" value="1"/>
</dbReference>
<dbReference type="Pfam" id="PF17482">
    <property type="entry name" value="Phage_sheath_1C"/>
    <property type="match status" value="1"/>
</dbReference>
<organism evidence="5 6">
    <name type="scientific">Heyndrickxia oleronia</name>
    <dbReference type="NCBI Taxonomy" id="38875"/>
    <lineage>
        <taxon>Bacteria</taxon>
        <taxon>Bacillati</taxon>
        <taxon>Bacillota</taxon>
        <taxon>Bacilli</taxon>
        <taxon>Bacillales</taxon>
        <taxon>Bacillaceae</taxon>
        <taxon>Heyndrickxia</taxon>
    </lineage>
</organism>
<comment type="similarity">
    <text evidence="1">Belongs to the myoviridae tail sheath protein family.</text>
</comment>
<evidence type="ECO:0000259" key="3">
    <source>
        <dbReference type="Pfam" id="PF17482"/>
    </source>
</evidence>
<dbReference type="EMBL" id="JAROYP010000002">
    <property type="protein sequence ID" value="MDH5160339.1"/>
    <property type="molecule type" value="Genomic_DNA"/>
</dbReference>
<feature type="domain" description="Tail sheath protein subtilisin-like" evidence="2">
    <location>
        <begin position="178"/>
        <end position="328"/>
    </location>
</feature>
<accession>A0AAW6SUV2</accession>
<evidence type="ECO:0000313" key="6">
    <source>
        <dbReference type="Proteomes" id="UP001159179"/>
    </source>
</evidence>
<dbReference type="Gene3D" id="2.60.40.4290">
    <property type="match status" value="1"/>
</dbReference>
<evidence type="ECO:0000256" key="1">
    <source>
        <dbReference type="ARBA" id="ARBA00008005"/>
    </source>
</evidence>
<proteinExistence type="inferred from homology"/>
<evidence type="ECO:0000259" key="4">
    <source>
        <dbReference type="Pfam" id="PF22671"/>
    </source>
</evidence>
<evidence type="ECO:0000259" key="2">
    <source>
        <dbReference type="Pfam" id="PF04984"/>
    </source>
</evidence>
<gene>
    <name evidence="5" type="ORF">P5X88_05280</name>
</gene>
<reference evidence="5" key="1">
    <citation type="submission" date="2023-03" db="EMBL/GenBank/DDBJ databases">
        <title>Bacterial isolates from washroom surfaces on a university campus.</title>
        <authorList>
            <person name="Holman D.B."/>
            <person name="Gzyl K.E."/>
            <person name="Taheri A.E."/>
        </authorList>
    </citation>
    <scope>NUCLEOTIDE SEQUENCE</scope>
    <source>
        <strain evidence="5">RD03</strain>
    </source>
</reference>
<evidence type="ECO:0000313" key="5">
    <source>
        <dbReference type="EMBL" id="MDH5160339.1"/>
    </source>
</evidence>
<dbReference type="RefSeq" id="WP_280616001.1">
    <property type="nucleotide sequence ID" value="NZ_JAROYP010000002.1"/>
</dbReference>
<dbReference type="Proteomes" id="UP001159179">
    <property type="component" value="Unassembled WGS sequence"/>
</dbReference>
<dbReference type="Gene3D" id="3.30.1490.360">
    <property type="match status" value="1"/>
</dbReference>
<feature type="domain" description="Tail sheath protein Gp18-like" evidence="4">
    <location>
        <begin position="37"/>
        <end position="88"/>
    </location>
</feature>
<dbReference type="Pfam" id="PF22671">
    <property type="entry name" value="Gp18_domIII_N"/>
    <property type="match status" value="1"/>
</dbReference>
<dbReference type="InterPro" id="IPR054564">
    <property type="entry name" value="Gp18_domIII_N"/>
</dbReference>
<dbReference type="AlphaFoldDB" id="A0AAW6SUV2"/>
<dbReference type="InterPro" id="IPR035089">
    <property type="entry name" value="Phage_sheath_subtilisin"/>
</dbReference>